<sequence length="193" mass="22026">MTKNKKDDRVKEQQVTYDIYATIDDGHRYEVDEGKLELLSAPSPKHQVVGGYMLQLLMNSCQSDYIVFASPIDVILSATEVRQPDLVMVHRGNMGIVTRRGIEGIPDLVGEILSPHSVKRDKQRKLHVYAKYEIPEYWIIDPGNEALEQYMLANGKYELINLYERDDIVRSERLPCISFTMAQILETAAELPG</sequence>
<protein>
    <submittedName>
        <fullName evidence="2">Uma2 family endonuclease</fullName>
    </submittedName>
</protein>
<accession>A0ABW0I1S9</accession>
<dbReference type="PANTHER" id="PTHR34107">
    <property type="entry name" value="SLL0198 PROTEIN-RELATED"/>
    <property type="match status" value="1"/>
</dbReference>
<proteinExistence type="predicted"/>
<evidence type="ECO:0000313" key="3">
    <source>
        <dbReference type="Proteomes" id="UP001596113"/>
    </source>
</evidence>
<reference evidence="3" key="1">
    <citation type="journal article" date="2019" name="Int. J. Syst. Evol. Microbiol.">
        <title>The Global Catalogue of Microorganisms (GCM) 10K type strain sequencing project: providing services to taxonomists for standard genome sequencing and annotation.</title>
        <authorList>
            <consortium name="The Broad Institute Genomics Platform"/>
            <consortium name="The Broad Institute Genome Sequencing Center for Infectious Disease"/>
            <person name="Wu L."/>
            <person name="Ma J."/>
        </authorList>
    </citation>
    <scope>NUCLEOTIDE SEQUENCE [LARGE SCALE GENOMIC DNA]</scope>
    <source>
        <strain evidence="3">CGMCC 1.18575</strain>
    </source>
</reference>
<dbReference type="Gene3D" id="3.90.1570.10">
    <property type="entry name" value="tt1808, chain A"/>
    <property type="match status" value="1"/>
</dbReference>
<dbReference type="InterPro" id="IPR011335">
    <property type="entry name" value="Restrct_endonuc-II-like"/>
</dbReference>
<organism evidence="2 3">
    <name type="scientific">Cohnella soli</name>
    <dbReference type="NCBI Taxonomy" id="425005"/>
    <lineage>
        <taxon>Bacteria</taxon>
        <taxon>Bacillati</taxon>
        <taxon>Bacillota</taxon>
        <taxon>Bacilli</taxon>
        <taxon>Bacillales</taxon>
        <taxon>Paenibacillaceae</taxon>
        <taxon>Cohnella</taxon>
    </lineage>
</organism>
<comment type="caution">
    <text evidence="2">The sequence shown here is derived from an EMBL/GenBank/DDBJ whole genome shotgun (WGS) entry which is preliminary data.</text>
</comment>
<keyword evidence="3" id="KW-1185">Reference proteome</keyword>
<dbReference type="InterPro" id="IPR012296">
    <property type="entry name" value="Nuclease_put_TT1808"/>
</dbReference>
<feature type="domain" description="Putative restriction endonuclease" evidence="1">
    <location>
        <begin position="21"/>
        <end position="180"/>
    </location>
</feature>
<name>A0ABW0I1S9_9BACL</name>
<evidence type="ECO:0000259" key="1">
    <source>
        <dbReference type="Pfam" id="PF05685"/>
    </source>
</evidence>
<gene>
    <name evidence="2" type="ORF">ACFPOF_32540</name>
</gene>
<dbReference type="Pfam" id="PF05685">
    <property type="entry name" value="Uma2"/>
    <property type="match status" value="1"/>
</dbReference>
<keyword evidence="2" id="KW-0378">Hydrolase</keyword>
<dbReference type="EMBL" id="JBHSMI010000067">
    <property type="protein sequence ID" value="MFC5407485.1"/>
    <property type="molecule type" value="Genomic_DNA"/>
</dbReference>
<dbReference type="RefSeq" id="WP_378140189.1">
    <property type="nucleotide sequence ID" value="NZ_JBHSMI010000067.1"/>
</dbReference>
<keyword evidence="2" id="KW-0540">Nuclease</keyword>
<dbReference type="GO" id="GO:0004519">
    <property type="term" value="F:endonuclease activity"/>
    <property type="evidence" value="ECO:0007669"/>
    <property type="project" value="UniProtKB-KW"/>
</dbReference>
<dbReference type="SUPFAM" id="SSF52980">
    <property type="entry name" value="Restriction endonuclease-like"/>
    <property type="match status" value="1"/>
</dbReference>
<dbReference type="InterPro" id="IPR008538">
    <property type="entry name" value="Uma2"/>
</dbReference>
<dbReference type="CDD" id="cd06260">
    <property type="entry name" value="DUF820-like"/>
    <property type="match status" value="1"/>
</dbReference>
<dbReference type="Proteomes" id="UP001596113">
    <property type="component" value="Unassembled WGS sequence"/>
</dbReference>
<evidence type="ECO:0000313" key="2">
    <source>
        <dbReference type="EMBL" id="MFC5407485.1"/>
    </source>
</evidence>
<keyword evidence="2" id="KW-0255">Endonuclease</keyword>
<dbReference type="PANTHER" id="PTHR34107:SF4">
    <property type="entry name" value="SLL1222 PROTEIN"/>
    <property type="match status" value="1"/>
</dbReference>